<dbReference type="GO" id="GO:0008171">
    <property type="term" value="F:O-methyltransferase activity"/>
    <property type="evidence" value="ECO:0007669"/>
    <property type="project" value="InterPro"/>
</dbReference>
<dbReference type="SUPFAM" id="SSF53335">
    <property type="entry name" value="S-adenosyl-L-methionine-dependent methyltransferases"/>
    <property type="match status" value="1"/>
</dbReference>
<dbReference type="InterPro" id="IPR029063">
    <property type="entry name" value="SAM-dependent_MTases_sf"/>
</dbReference>
<dbReference type="EMBL" id="CP015136">
    <property type="protein sequence ID" value="AMY10634.1"/>
    <property type="molecule type" value="Genomic_DNA"/>
</dbReference>
<dbReference type="GO" id="GO:0032259">
    <property type="term" value="P:methylation"/>
    <property type="evidence" value="ECO:0007669"/>
    <property type="project" value="UniProtKB-KW"/>
</dbReference>
<dbReference type="PROSITE" id="PS51257">
    <property type="entry name" value="PROKAR_LIPOPROTEIN"/>
    <property type="match status" value="1"/>
</dbReference>
<evidence type="ECO:0000313" key="5">
    <source>
        <dbReference type="Proteomes" id="UP000076079"/>
    </source>
</evidence>
<organism evidence="4 5">
    <name type="scientific">Luteitalea pratensis</name>
    <dbReference type="NCBI Taxonomy" id="1855912"/>
    <lineage>
        <taxon>Bacteria</taxon>
        <taxon>Pseudomonadati</taxon>
        <taxon>Acidobacteriota</taxon>
        <taxon>Vicinamibacteria</taxon>
        <taxon>Vicinamibacterales</taxon>
        <taxon>Vicinamibacteraceae</taxon>
        <taxon>Luteitalea</taxon>
    </lineage>
</organism>
<dbReference type="STRING" id="1855912.LuPra_03872"/>
<dbReference type="PROSITE" id="PS51682">
    <property type="entry name" value="SAM_OMT_I"/>
    <property type="match status" value="1"/>
</dbReference>
<reference evidence="4 5" key="1">
    <citation type="journal article" date="2016" name="Genome Announc.">
        <title>First Complete Genome Sequence of a Subdivision 6 Acidobacterium Strain.</title>
        <authorList>
            <person name="Huang S."/>
            <person name="Vieira S."/>
            <person name="Bunk B."/>
            <person name="Riedel T."/>
            <person name="Sproer C."/>
            <person name="Overmann J."/>
        </authorList>
    </citation>
    <scope>NUCLEOTIDE SEQUENCE [LARGE SCALE GENOMIC DNA]</scope>
    <source>
        <strain evidence="5">DSM 100886 HEG_-6_39</strain>
    </source>
</reference>
<evidence type="ECO:0000256" key="3">
    <source>
        <dbReference type="ARBA" id="ARBA00022691"/>
    </source>
</evidence>
<evidence type="ECO:0000256" key="2">
    <source>
        <dbReference type="ARBA" id="ARBA00022679"/>
    </source>
</evidence>
<dbReference type="InterPro" id="IPR002935">
    <property type="entry name" value="SAM_O-MeTrfase"/>
</dbReference>
<reference evidence="5" key="2">
    <citation type="submission" date="2016-04" db="EMBL/GenBank/DDBJ databases">
        <title>First Complete Genome Sequence of a Subdivision 6 Acidobacterium.</title>
        <authorList>
            <person name="Huang S."/>
            <person name="Vieira S."/>
            <person name="Bunk B."/>
            <person name="Riedel T."/>
            <person name="Sproeer C."/>
            <person name="Overmann J."/>
        </authorList>
    </citation>
    <scope>NUCLEOTIDE SEQUENCE [LARGE SCALE GENOMIC DNA]</scope>
    <source>
        <strain evidence="5">DSM 100886 HEG_-6_39</strain>
    </source>
</reference>
<dbReference type="EC" id="2.1.1.-" evidence="4"/>
<keyword evidence="5" id="KW-1185">Reference proteome</keyword>
<keyword evidence="2 4" id="KW-0808">Transferase</keyword>
<dbReference type="RefSeq" id="WP_110172250.1">
    <property type="nucleotide sequence ID" value="NZ_CP015136.1"/>
</dbReference>
<dbReference type="KEGG" id="abac:LuPra_03872"/>
<dbReference type="PANTHER" id="PTHR43167">
    <property type="entry name" value="PUTATIVE (AFU_ORTHOLOGUE AFUA_6G01830)-RELATED"/>
    <property type="match status" value="1"/>
</dbReference>
<dbReference type="CDD" id="cd02440">
    <property type="entry name" value="AdoMet_MTases"/>
    <property type="match status" value="1"/>
</dbReference>
<dbReference type="AlphaFoldDB" id="A0A143PS42"/>
<sequence>MIVLRLRHISAALACSAFVSLGCGSPASDTSSPQASGAEATTALRTADEVARLPALTPELQRLLTTIRAADKGQLAISEEDGRFLRLMVVLNHTKKAIEIGGASGYSAIWLGLGLRETGGRLTTIEYDPVRAQELKANIAAARLGDVVTVVAGDAFKAVPAEPGTFDFVFIDAWKPDYQKYFDMTFPRVRRGGLILAHNVINKGADMQDFLKTVTTRADLLTAIVAPGSEGVSISVKR</sequence>
<keyword evidence="3" id="KW-0949">S-adenosyl-L-methionine</keyword>
<accession>A0A143PS42</accession>
<evidence type="ECO:0000313" key="4">
    <source>
        <dbReference type="EMBL" id="AMY10634.1"/>
    </source>
</evidence>
<dbReference type="OrthoDB" id="9799672at2"/>
<keyword evidence="1 4" id="KW-0489">Methyltransferase</keyword>
<dbReference type="PANTHER" id="PTHR43167:SF1">
    <property type="entry name" value="PUTATIVE (AFU_ORTHOLOGUE AFUA_6G01830)-RELATED"/>
    <property type="match status" value="1"/>
</dbReference>
<proteinExistence type="predicted"/>
<evidence type="ECO:0000256" key="1">
    <source>
        <dbReference type="ARBA" id="ARBA00022603"/>
    </source>
</evidence>
<name>A0A143PS42_LUTPR</name>
<dbReference type="Pfam" id="PF01596">
    <property type="entry name" value="Methyltransf_3"/>
    <property type="match status" value="1"/>
</dbReference>
<gene>
    <name evidence="4" type="ORF">LuPra_03872</name>
</gene>
<dbReference type="Proteomes" id="UP000076079">
    <property type="component" value="Chromosome"/>
</dbReference>
<protein>
    <submittedName>
        <fullName evidence="4">O-methyltransferase</fullName>
        <ecNumber evidence="4">2.1.1.-</ecNumber>
    </submittedName>
</protein>
<dbReference type="Gene3D" id="3.40.50.150">
    <property type="entry name" value="Vaccinia Virus protein VP39"/>
    <property type="match status" value="1"/>
</dbReference>